<dbReference type="KEGG" id="ptrr:90954237"/>
<reference evidence="5 6" key="1">
    <citation type="journal article" date="2018" name="BMC Genomics">
        <title>Comparative genomics of the wheat fungal pathogen Pyrenophora tritici-repentis reveals chromosomal variations and genome plasticity.</title>
        <authorList>
            <person name="Moolhuijzen P."/>
            <person name="See P.T."/>
            <person name="Hane J.K."/>
            <person name="Shi G."/>
            <person name="Liu Z."/>
            <person name="Oliver R.P."/>
            <person name="Moffat C.S."/>
        </authorList>
    </citation>
    <scope>NUCLEOTIDE SEQUENCE [LARGE SCALE GENOMIC DNA]</scope>
    <source>
        <strain evidence="5">M4</strain>
    </source>
</reference>
<evidence type="ECO:0000256" key="1">
    <source>
        <dbReference type="SAM" id="MobiDB-lite"/>
    </source>
</evidence>
<evidence type="ECO:0000259" key="2">
    <source>
        <dbReference type="Pfam" id="PF07727"/>
    </source>
</evidence>
<dbReference type="RefSeq" id="XP_065965698.1">
    <property type="nucleotide sequence ID" value="XM_066103496.1"/>
</dbReference>
<dbReference type="AlphaFoldDB" id="A0A834VXB4"/>
<evidence type="ECO:0008006" key="7">
    <source>
        <dbReference type="Google" id="ProtNLM"/>
    </source>
</evidence>
<evidence type="ECO:0000313" key="4">
    <source>
        <dbReference type="EMBL" id="KAF7577968.1"/>
    </source>
</evidence>
<dbReference type="InterPro" id="IPR057670">
    <property type="entry name" value="SH3_retrovirus"/>
</dbReference>
<feature type="domain" description="Reverse transcriptase Ty1/copia-type" evidence="2">
    <location>
        <begin position="309"/>
        <end position="419"/>
    </location>
</feature>
<proteinExistence type="predicted"/>
<evidence type="ECO:0000313" key="5">
    <source>
        <dbReference type="EMBL" id="KAF7577974.1"/>
    </source>
</evidence>
<dbReference type="Pfam" id="PF07727">
    <property type="entry name" value="RVT_2"/>
    <property type="match status" value="1"/>
</dbReference>
<dbReference type="GeneID" id="90954237"/>
<evidence type="ECO:0000313" key="6">
    <source>
        <dbReference type="Proteomes" id="UP000245464"/>
    </source>
</evidence>
<sequence>MRPIGCRAYVLNRSLKRGDKLESRALIGHLVGYDSTNIFRIWLPTKDQVIRTRDVVFEPTKFYDGPQGYARESIIEEVIELLSFPEEFELDDIAIEDLLTSRQRRQQQPSHASALPESQMGGEEIEQDKEQYEGGLPTPEPSNLSLHNDQDLISEQQAIDEQLVQEQQRNVVQGSQDISATQIEGYIPDRYKNNAPRRRNLDLSTDNIIEGPRRTRRIADLQEPERWHSHAVTYGGSVDNYLKAFSTALRAEPTTKIHCTQVPRAPQSYRELDHHQFGEQFRDAAQKEYREIWGKGCFAKTTQTAETANAEVLPLMWVFTYKFDEDGYLYRFKARLVVRGDLEQLYGDTYAATLAARTFRALIAIANQFGLELLQYDVPNAFLNATLNRKLYAETPDGFKKDGELLQVLRALYGLKESPLL</sequence>
<evidence type="ECO:0000259" key="3">
    <source>
        <dbReference type="Pfam" id="PF25597"/>
    </source>
</evidence>
<protein>
    <recommendedName>
        <fullName evidence="7">Reverse transcriptase Ty1/copia-type domain-containing protein</fullName>
    </recommendedName>
</protein>
<comment type="caution">
    <text evidence="5">The sequence shown here is derived from an EMBL/GenBank/DDBJ whole genome shotgun (WGS) entry which is preliminary data.</text>
</comment>
<feature type="region of interest" description="Disordered" evidence="1">
    <location>
        <begin position="102"/>
        <end position="147"/>
    </location>
</feature>
<dbReference type="Pfam" id="PF25597">
    <property type="entry name" value="SH3_retrovirus"/>
    <property type="match status" value="1"/>
</dbReference>
<dbReference type="EMBL" id="NQIK02000001">
    <property type="protein sequence ID" value="KAF7577968.1"/>
    <property type="molecule type" value="Genomic_DNA"/>
</dbReference>
<dbReference type="Proteomes" id="UP000245464">
    <property type="component" value="Chromosome 1"/>
</dbReference>
<dbReference type="InterPro" id="IPR013103">
    <property type="entry name" value="RVT_2"/>
</dbReference>
<gene>
    <name evidence="4" type="ORF">PtrM4_022080</name>
    <name evidence="5" type="ORF">PtrM4_022140</name>
</gene>
<accession>A0A834VXB4</accession>
<organism evidence="5 6">
    <name type="scientific">Pyrenophora tritici-repentis</name>
    <dbReference type="NCBI Taxonomy" id="45151"/>
    <lineage>
        <taxon>Eukaryota</taxon>
        <taxon>Fungi</taxon>
        <taxon>Dikarya</taxon>
        <taxon>Ascomycota</taxon>
        <taxon>Pezizomycotina</taxon>
        <taxon>Dothideomycetes</taxon>
        <taxon>Pleosporomycetidae</taxon>
        <taxon>Pleosporales</taxon>
        <taxon>Pleosporineae</taxon>
        <taxon>Pleosporaceae</taxon>
        <taxon>Pyrenophora</taxon>
    </lineage>
</organism>
<name>A0A834VXB4_9PLEO</name>
<feature type="domain" description="Retroviral polymerase SH3-like" evidence="3">
    <location>
        <begin position="6"/>
        <end position="64"/>
    </location>
</feature>
<dbReference type="EMBL" id="NQIK02000001">
    <property type="protein sequence ID" value="KAF7577974.1"/>
    <property type="molecule type" value="Genomic_DNA"/>
</dbReference>